<feature type="non-terminal residue" evidence="1">
    <location>
        <position position="109"/>
    </location>
</feature>
<reference evidence="1" key="1">
    <citation type="submission" date="2024-05" db="EMBL/GenBank/DDBJ databases">
        <authorList>
            <person name="Jung D.-H."/>
        </authorList>
    </citation>
    <scope>NUCLEOTIDE SEQUENCE</scope>
    <source>
        <strain evidence="1">JA-25</strain>
    </source>
</reference>
<dbReference type="EMBL" id="WAEL01000043">
    <property type="protein sequence ID" value="NID13847.1"/>
    <property type="molecule type" value="Genomic_DNA"/>
</dbReference>
<sequence length="109" mass="11513">GESVVSTEVCLSLPLLAPVLTNVTVDSTGPATGAGRGVITVRWTRPLGLNPADGGGPFEYRLFRAPGLTGTAFTQVTAIRTSLQPLADTVFVDRGLDTQGQAYTYRLEF</sequence>
<feature type="non-terminal residue" evidence="1">
    <location>
        <position position="1"/>
    </location>
</feature>
<name>A0ABX0QSI8_9BACT</name>
<protein>
    <submittedName>
        <fullName evidence="1">Gliding motility-associated C-terminal domain-containing protein</fullName>
    </submittedName>
</protein>
<comment type="caution">
    <text evidence="1">The sequence shown here is derived from an EMBL/GenBank/DDBJ whole genome shotgun (WGS) entry which is preliminary data.</text>
</comment>
<proteinExistence type="predicted"/>
<accession>A0ABX0QSI8</accession>
<dbReference type="Proteomes" id="UP000606008">
    <property type="component" value="Unassembled WGS sequence"/>
</dbReference>
<organism evidence="1 2">
    <name type="scientific">Fibrivirga algicola</name>
    <dbReference type="NCBI Taxonomy" id="2950420"/>
    <lineage>
        <taxon>Bacteria</taxon>
        <taxon>Pseudomonadati</taxon>
        <taxon>Bacteroidota</taxon>
        <taxon>Cytophagia</taxon>
        <taxon>Cytophagales</taxon>
        <taxon>Spirosomataceae</taxon>
        <taxon>Fibrivirga</taxon>
    </lineage>
</organism>
<evidence type="ECO:0000313" key="2">
    <source>
        <dbReference type="Proteomes" id="UP000606008"/>
    </source>
</evidence>
<evidence type="ECO:0000313" key="1">
    <source>
        <dbReference type="EMBL" id="NID13847.1"/>
    </source>
</evidence>
<gene>
    <name evidence="1" type="ORF">F7231_27020</name>
</gene>
<keyword evidence="2" id="KW-1185">Reference proteome</keyword>